<evidence type="ECO:0000256" key="4">
    <source>
        <dbReference type="ARBA" id="ARBA00022553"/>
    </source>
</evidence>
<evidence type="ECO:0000256" key="5">
    <source>
        <dbReference type="SAM" id="MobiDB-lite"/>
    </source>
</evidence>
<dbReference type="SUPFAM" id="SSF52777">
    <property type="entry name" value="CoA-dependent acyltransferases"/>
    <property type="match status" value="2"/>
</dbReference>
<gene>
    <name evidence="7" type="ORF">SCMC78_32480</name>
</gene>
<dbReference type="GO" id="GO:0005829">
    <property type="term" value="C:cytosol"/>
    <property type="evidence" value="ECO:0007669"/>
    <property type="project" value="TreeGrafter"/>
</dbReference>
<dbReference type="PANTHER" id="PTHR45527:SF1">
    <property type="entry name" value="FATTY ACID SYNTHASE"/>
    <property type="match status" value="1"/>
</dbReference>
<dbReference type="InterPro" id="IPR020845">
    <property type="entry name" value="AMP-binding_CS"/>
</dbReference>
<dbReference type="FunFam" id="3.40.50.980:FF:000001">
    <property type="entry name" value="Non-ribosomal peptide synthetase"/>
    <property type="match status" value="1"/>
</dbReference>
<feature type="domain" description="Carrier" evidence="6">
    <location>
        <begin position="507"/>
        <end position="581"/>
    </location>
</feature>
<sequence>MIPPLTVPDLFRNRVAAGPDTEAVVSEDGVLSYAELDARANRLARLLIERGAQPESFVAVAVPRGADLIVALLAVLKSGAAYLPVDPAYPADRIAYMLDDARPALVLTTRAVASRLPVEAPLVLDAPETVAALAARPATAVTEADRLAPLHLPSPAYLIYTSGSTGRPKGVVVTHMGVAGLLSSQLAAFDVGPGARVLQFASPSFDAAFWELCMALLSGAALVVAPEERLAPGAPLAALLAERRVTHATLPPAVLAATEPAADVLAGGTLVTAGEACSAALADAWSPGRRMVNAYGPTESTVCATMTGPLTAGDGPPPIGAPVTYTQVLVLDEELRSVASGEVGELYLAGAGLARGYLGRPSLTAARFVARPQGRPGERMYRTGDLVRQRADQELEFVGRADQQVKLRGFRIELGEIEAALAAHPSVAQAVAAVREDRPGVRGLVGYVVPAGGGTAADELIRHLTATLPAHLVPPVIVELDAVPLTPNGKVDRAALPAPDRDSGGAEPRTPAELALCTLFAEVLGLPGAGADRNFFELGGDSITAFTLVQRASAQGLDLTVQDVFRHGTPARLAARADEAVATTRAAFAPSAADLAAVTAALPGHAGVLPVTPMQETLLAGARREPDTGRLLVDCWQFWLEFDGGIEPERMRRAAAALLRRYPASAAAFAHEGLSRPLQAVPGDLGAGWVSGTDGVPWAEHDVSAVSEDQQEGVFEKLAAAERERPFDVSRSPLLRFTLVRFGERRHRLLLNFGQLQMDGWSFPVFLDDLWVLYQYDGEPAAMPAASTAAPYTAWLAGRDRPAARSAWRAALDGLAAPTLVRETDPGYRAGAPHVQDLVLVPAGVTKALGERAKEHGLTLNTLVLGVWGLVLGSLTGRQDVVLGYTVAGRAPEVPGIEHAIGSYANLLPVRVRWSPGQPFTEVLARLQEEQSALIPHQHLSLAEIERDAGAGELFDATVAAQNYPVHRPASEALAAAGVAPKDGARIVGVHTHEVTAHTLRLSFRVDDQIFLALEYRGGTEVLAGIAERVRRLTAAVADDPGRAAGALLELADRPQEDTRHESTAYGETIR</sequence>
<comment type="similarity">
    <text evidence="2">Belongs to the ATP-dependent AMP-binding enzyme family.</text>
</comment>
<dbReference type="KEGG" id="stcm:SCMC78_32480"/>
<dbReference type="InterPro" id="IPR025110">
    <property type="entry name" value="AMP-bd_C"/>
</dbReference>
<dbReference type="Pfam" id="PF00501">
    <property type="entry name" value="AMP-binding"/>
    <property type="match status" value="1"/>
</dbReference>
<reference evidence="7" key="1">
    <citation type="submission" date="2024-07" db="EMBL/GenBank/DDBJ databases">
        <title>Complete genome sequences of cellulolytic bacteria, Kitasatospora sp. CMC57 and Streptomyces sp. CMC78, isolated from Japanese agricultural soil.</title>
        <authorList>
            <person name="Hashimoto T."/>
            <person name="Ito M."/>
            <person name="Iwamoto M."/>
            <person name="Fukahori D."/>
            <person name="Shoda T."/>
            <person name="Sakoda M."/>
            <person name="Morohoshi T."/>
            <person name="Mitsuboshi M."/>
            <person name="Nishizawa T."/>
        </authorList>
    </citation>
    <scope>NUCLEOTIDE SEQUENCE</scope>
    <source>
        <strain evidence="7">CMC78</strain>
    </source>
</reference>
<dbReference type="SUPFAM" id="SSF56801">
    <property type="entry name" value="Acetyl-CoA synthetase-like"/>
    <property type="match status" value="1"/>
</dbReference>
<dbReference type="InterPro" id="IPR036736">
    <property type="entry name" value="ACP-like_sf"/>
</dbReference>
<evidence type="ECO:0000256" key="3">
    <source>
        <dbReference type="ARBA" id="ARBA00022450"/>
    </source>
</evidence>
<accession>A0AB33KHE5</accession>
<dbReference type="Gene3D" id="1.10.1200.10">
    <property type="entry name" value="ACP-like"/>
    <property type="match status" value="1"/>
</dbReference>
<dbReference type="Gene3D" id="3.40.50.980">
    <property type="match status" value="2"/>
</dbReference>
<dbReference type="Pfam" id="PF00550">
    <property type="entry name" value="PP-binding"/>
    <property type="match status" value="1"/>
</dbReference>
<dbReference type="NCBIfam" id="TIGR01733">
    <property type="entry name" value="AA-adenyl-dom"/>
    <property type="match status" value="1"/>
</dbReference>
<feature type="region of interest" description="Disordered" evidence="5">
    <location>
        <begin position="1052"/>
        <end position="1071"/>
    </location>
</feature>
<dbReference type="Gene3D" id="3.30.300.30">
    <property type="match status" value="1"/>
</dbReference>
<dbReference type="Pfam" id="PF00668">
    <property type="entry name" value="Condensation"/>
    <property type="match status" value="1"/>
</dbReference>
<dbReference type="CDD" id="cd17652">
    <property type="entry name" value="A_NRPS_CmdD_like"/>
    <property type="match status" value="1"/>
</dbReference>
<dbReference type="PROSITE" id="PS50075">
    <property type="entry name" value="CARRIER"/>
    <property type="match status" value="1"/>
</dbReference>
<evidence type="ECO:0000256" key="1">
    <source>
        <dbReference type="ARBA" id="ARBA00001957"/>
    </source>
</evidence>
<organism evidence="7">
    <name type="scientific">Streptomyces sp. CMC78</name>
    <dbReference type="NCBI Taxonomy" id="3231512"/>
    <lineage>
        <taxon>Bacteria</taxon>
        <taxon>Bacillati</taxon>
        <taxon>Actinomycetota</taxon>
        <taxon>Actinomycetes</taxon>
        <taxon>Kitasatosporales</taxon>
        <taxon>Streptomycetaceae</taxon>
        <taxon>Streptomyces</taxon>
    </lineage>
</organism>
<evidence type="ECO:0000259" key="6">
    <source>
        <dbReference type="PROSITE" id="PS50075"/>
    </source>
</evidence>
<dbReference type="PANTHER" id="PTHR45527">
    <property type="entry name" value="NONRIBOSOMAL PEPTIDE SYNTHETASE"/>
    <property type="match status" value="1"/>
</dbReference>
<comment type="cofactor">
    <cofactor evidence="1">
        <name>pantetheine 4'-phosphate</name>
        <dbReference type="ChEBI" id="CHEBI:47942"/>
    </cofactor>
</comment>
<evidence type="ECO:0000256" key="2">
    <source>
        <dbReference type="ARBA" id="ARBA00006432"/>
    </source>
</evidence>
<dbReference type="FunFam" id="1.10.1200.10:FF:000005">
    <property type="entry name" value="Nonribosomal peptide synthetase 1"/>
    <property type="match status" value="1"/>
</dbReference>
<dbReference type="GO" id="GO:0043041">
    <property type="term" value="P:amino acid activation for nonribosomal peptide biosynthetic process"/>
    <property type="evidence" value="ECO:0007669"/>
    <property type="project" value="TreeGrafter"/>
</dbReference>
<dbReference type="InterPro" id="IPR020806">
    <property type="entry name" value="PKS_PP-bd"/>
</dbReference>
<dbReference type="InterPro" id="IPR010071">
    <property type="entry name" value="AA_adenyl_dom"/>
</dbReference>
<protein>
    <submittedName>
        <fullName evidence="7">Non-ribosomal peptide synthetase</fullName>
    </submittedName>
</protein>
<dbReference type="Pfam" id="PF13193">
    <property type="entry name" value="AMP-binding_C"/>
    <property type="match status" value="1"/>
</dbReference>
<dbReference type="Gene3D" id="3.30.559.10">
    <property type="entry name" value="Chloramphenicol acetyltransferase-like domain"/>
    <property type="match status" value="1"/>
</dbReference>
<dbReference type="AlphaFoldDB" id="A0AB33KHE5"/>
<dbReference type="GO" id="GO:0031177">
    <property type="term" value="F:phosphopantetheine binding"/>
    <property type="evidence" value="ECO:0007669"/>
    <property type="project" value="InterPro"/>
</dbReference>
<dbReference type="InterPro" id="IPR001242">
    <property type="entry name" value="Condensation_dom"/>
</dbReference>
<evidence type="ECO:0000313" key="7">
    <source>
        <dbReference type="EMBL" id="BFP53441.1"/>
    </source>
</evidence>
<dbReference type="FunFam" id="3.30.300.30:FF:000010">
    <property type="entry name" value="Enterobactin synthetase component F"/>
    <property type="match status" value="1"/>
</dbReference>
<dbReference type="Gene3D" id="2.30.38.10">
    <property type="entry name" value="Luciferase, Domain 3"/>
    <property type="match status" value="1"/>
</dbReference>
<name>A0AB33KHE5_9ACTN</name>
<dbReference type="Gene3D" id="3.30.559.30">
    <property type="entry name" value="Nonribosomal peptide synthetase, condensation domain"/>
    <property type="match status" value="1"/>
</dbReference>
<dbReference type="GO" id="GO:0044550">
    <property type="term" value="P:secondary metabolite biosynthetic process"/>
    <property type="evidence" value="ECO:0007669"/>
    <property type="project" value="UniProtKB-ARBA"/>
</dbReference>
<dbReference type="GO" id="GO:0017000">
    <property type="term" value="P:antibiotic biosynthetic process"/>
    <property type="evidence" value="ECO:0007669"/>
    <property type="project" value="UniProtKB-ARBA"/>
</dbReference>
<dbReference type="InterPro" id="IPR000873">
    <property type="entry name" value="AMP-dep_synth/lig_dom"/>
</dbReference>
<dbReference type="FunFam" id="3.40.50.12780:FF:000012">
    <property type="entry name" value="Non-ribosomal peptide synthetase"/>
    <property type="match status" value="1"/>
</dbReference>
<dbReference type="GO" id="GO:0008610">
    <property type="term" value="P:lipid biosynthetic process"/>
    <property type="evidence" value="ECO:0007669"/>
    <property type="project" value="UniProtKB-ARBA"/>
</dbReference>
<dbReference type="InterPro" id="IPR045851">
    <property type="entry name" value="AMP-bd_C_sf"/>
</dbReference>
<dbReference type="SMART" id="SM00823">
    <property type="entry name" value="PKS_PP"/>
    <property type="match status" value="1"/>
</dbReference>
<dbReference type="EMBL" id="AP035884">
    <property type="protein sequence ID" value="BFP53441.1"/>
    <property type="molecule type" value="Genomic_DNA"/>
</dbReference>
<dbReference type="SUPFAM" id="SSF47336">
    <property type="entry name" value="ACP-like"/>
    <property type="match status" value="1"/>
</dbReference>
<keyword evidence="4" id="KW-0597">Phosphoprotein</keyword>
<proteinExistence type="inferred from homology"/>
<feature type="compositionally biased region" description="Basic and acidic residues" evidence="5">
    <location>
        <begin position="1052"/>
        <end position="1063"/>
    </location>
</feature>
<dbReference type="InterPro" id="IPR023213">
    <property type="entry name" value="CAT-like_dom_sf"/>
</dbReference>
<keyword evidence="3" id="KW-0596">Phosphopantetheine</keyword>
<dbReference type="GO" id="GO:0003824">
    <property type="term" value="F:catalytic activity"/>
    <property type="evidence" value="ECO:0007669"/>
    <property type="project" value="InterPro"/>
</dbReference>
<dbReference type="InterPro" id="IPR009081">
    <property type="entry name" value="PP-bd_ACP"/>
</dbReference>
<dbReference type="PROSITE" id="PS00455">
    <property type="entry name" value="AMP_BINDING"/>
    <property type="match status" value="1"/>
</dbReference>